<dbReference type="OrthoDB" id="10574089at2759"/>
<dbReference type="EMBL" id="MCOG01000450">
    <property type="protein sequence ID" value="ORY05403.1"/>
    <property type="molecule type" value="Genomic_DNA"/>
</dbReference>
<keyword evidence="3" id="KW-1185">Reference proteome</keyword>
<evidence type="ECO:0000313" key="2">
    <source>
        <dbReference type="EMBL" id="ORY05403.1"/>
    </source>
</evidence>
<evidence type="ECO:0000313" key="3">
    <source>
        <dbReference type="Proteomes" id="UP000193920"/>
    </source>
</evidence>
<organism evidence="2 3">
    <name type="scientific">Neocallimastix californiae</name>
    <dbReference type="NCBI Taxonomy" id="1754190"/>
    <lineage>
        <taxon>Eukaryota</taxon>
        <taxon>Fungi</taxon>
        <taxon>Fungi incertae sedis</taxon>
        <taxon>Chytridiomycota</taxon>
        <taxon>Chytridiomycota incertae sedis</taxon>
        <taxon>Neocallimastigomycetes</taxon>
        <taxon>Neocallimastigales</taxon>
        <taxon>Neocallimastigaceae</taxon>
        <taxon>Neocallimastix</taxon>
    </lineage>
</organism>
<dbReference type="Pfam" id="PF09820">
    <property type="entry name" value="AAA-ATPase_like"/>
    <property type="match status" value="1"/>
</dbReference>
<proteinExistence type="predicted"/>
<feature type="domain" description="AAA-ATPase-like" evidence="1">
    <location>
        <begin position="243"/>
        <end position="284"/>
    </location>
</feature>
<comment type="caution">
    <text evidence="2">The sequence shown here is derived from an EMBL/GenBank/DDBJ whole genome shotgun (WGS) entry which is preliminary data.</text>
</comment>
<reference evidence="2 3" key="1">
    <citation type="submission" date="2016-08" db="EMBL/GenBank/DDBJ databases">
        <title>A Parts List for Fungal Cellulosomes Revealed by Comparative Genomics.</title>
        <authorList>
            <consortium name="DOE Joint Genome Institute"/>
            <person name="Haitjema C.H."/>
            <person name="Gilmore S.P."/>
            <person name="Henske J.K."/>
            <person name="Solomon K.V."/>
            <person name="De Groot R."/>
            <person name="Kuo A."/>
            <person name="Mondo S.J."/>
            <person name="Salamov A.A."/>
            <person name="Labutti K."/>
            <person name="Zhao Z."/>
            <person name="Chiniquy J."/>
            <person name="Barry K."/>
            <person name="Brewer H.M."/>
            <person name="Purvine S.O."/>
            <person name="Wright A.T."/>
            <person name="Boxma B."/>
            <person name="Van Alen T."/>
            <person name="Hackstein J.H."/>
            <person name="Baker S.E."/>
            <person name="Grigoriev I.V."/>
            <person name="O'Malley M.A."/>
        </authorList>
    </citation>
    <scope>NUCLEOTIDE SEQUENCE [LARGE SCALE GENOMIC DNA]</scope>
    <source>
        <strain evidence="2 3">G1</strain>
    </source>
</reference>
<gene>
    <name evidence="2" type="ORF">LY90DRAFT_639575</name>
</gene>
<evidence type="ECO:0000259" key="1">
    <source>
        <dbReference type="Pfam" id="PF09820"/>
    </source>
</evidence>
<dbReference type="AlphaFoldDB" id="A0A1Y1Z565"/>
<sequence length="285" mass="34229">MNYEMLKKDYIEKHREIIWTLLVGYGYLIYDYRTVTTNFDFKIVKLEIRTNDVSEFIKNKLSSWKQNLCKDEKIKNTIDSLTRNYDEERIIEFLKDKIKSNLGYGTGYDYYENEFLDKYYSIIYSLLSLSDECEVVTKKKFNENDNIRELLIIPKKNLKSNNNKNDIVYIIINYNDIVKEGCIEALDYNENLEFDDIKLKEKYDKIIKFGIAFNEKICDVIYEINYGNCFKKKEMQKEIYTGEDFQYASNKNYYLIDKTKMISKLINRKGIIAYLITRPRRFGKV</sequence>
<accession>A0A1Y1Z565</accession>
<dbReference type="InterPro" id="IPR018631">
    <property type="entry name" value="AAA-ATPase-like_dom"/>
</dbReference>
<dbReference type="Proteomes" id="UP000193920">
    <property type="component" value="Unassembled WGS sequence"/>
</dbReference>
<protein>
    <recommendedName>
        <fullName evidence="1">AAA-ATPase-like domain-containing protein</fullName>
    </recommendedName>
</protein>
<name>A0A1Y1Z565_9FUNG</name>